<feature type="domain" description="YceM-like C-terminal" evidence="2">
    <location>
        <begin position="138"/>
        <end position="237"/>
    </location>
</feature>
<evidence type="ECO:0000259" key="1">
    <source>
        <dbReference type="Pfam" id="PF01408"/>
    </source>
</evidence>
<accession>A0ABV7HR81</accession>
<protein>
    <submittedName>
        <fullName evidence="3">Gfo/Idh/MocA family protein</fullName>
    </submittedName>
</protein>
<dbReference type="InterPro" id="IPR000683">
    <property type="entry name" value="Gfo/Idh/MocA-like_OxRdtase_N"/>
</dbReference>
<dbReference type="Gene3D" id="3.40.50.720">
    <property type="entry name" value="NAD(P)-binding Rossmann-like Domain"/>
    <property type="match status" value="1"/>
</dbReference>
<dbReference type="Proteomes" id="UP001595548">
    <property type="component" value="Unassembled WGS sequence"/>
</dbReference>
<keyword evidence="4" id="KW-1185">Reference proteome</keyword>
<feature type="domain" description="Gfo/Idh/MocA-like oxidoreductase N-terminal" evidence="1">
    <location>
        <begin position="1"/>
        <end position="116"/>
    </location>
</feature>
<dbReference type="InterPro" id="IPR048477">
    <property type="entry name" value="YceM-like_C"/>
</dbReference>
<dbReference type="Gene3D" id="3.30.360.10">
    <property type="entry name" value="Dihydrodipicolinate Reductase, domain 2"/>
    <property type="match status" value="1"/>
</dbReference>
<evidence type="ECO:0000313" key="3">
    <source>
        <dbReference type="EMBL" id="MFC3156319.1"/>
    </source>
</evidence>
<evidence type="ECO:0000313" key="4">
    <source>
        <dbReference type="Proteomes" id="UP001595548"/>
    </source>
</evidence>
<dbReference type="InterPro" id="IPR051317">
    <property type="entry name" value="Gfo/Idh/MocA_oxidoreduct"/>
</dbReference>
<organism evidence="3 4">
    <name type="scientific">Gilvimarinus japonicus</name>
    <dbReference type="NCBI Taxonomy" id="1796469"/>
    <lineage>
        <taxon>Bacteria</taxon>
        <taxon>Pseudomonadati</taxon>
        <taxon>Pseudomonadota</taxon>
        <taxon>Gammaproteobacteria</taxon>
        <taxon>Cellvibrionales</taxon>
        <taxon>Cellvibrionaceae</taxon>
        <taxon>Gilvimarinus</taxon>
    </lineage>
</organism>
<gene>
    <name evidence="3" type="ORF">ACFOEB_13995</name>
</gene>
<evidence type="ECO:0000259" key="2">
    <source>
        <dbReference type="Pfam" id="PF21378"/>
    </source>
</evidence>
<dbReference type="Pfam" id="PF21378">
    <property type="entry name" value="YceM-like_C"/>
    <property type="match status" value="1"/>
</dbReference>
<dbReference type="PANTHER" id="PTHR43708:SF4">
    <property type="entry name" value="OXIDOREDUCTASE YCEM-RELATED"/>
    <property type="match status" value="1"/>
</dbReference>
<dbReference type="RefSeq" id="WP_382417503.1">
    <property type="nucleotide sequence ID" value="NZ_AP031500.1"/>
</dbReference>
<dbReference type="EMBL" id="JBHRTL010000030">
    <property type="protein sequence ID" value="MFC3156319.1"/>
    <property type="molecule type" value="Genomic_DNA"/>
</dbReference>
<dbReference type="InterPro" id="IPR036291">
    <property type="entry name" value="NAD(P)-bd_dom_sf"/>
</dbReference>
<dbReference type="SUPFAM" id="SSF55347">
    <property type="entry name" value="Glyceraldehyde-3-phosphate dehydrogenase-like, C-terminal domain"/>
    <property type="match status" value="1"/>
</dbReference>
<sequence>MRIALVGLGDIAQKAYLPVVARHAAITPMLCTRDGAVLQSLSERYRIAEAYADYHELLAARPDAVMIHASTASHYTLARAALEQGIAVFVDKPISYQLDEAEALVALALNSDTPLFCGFNRRYAPLYQAPLATPPVNIYYQKNRHNLPDDARVFIYDDFIHVLDFVRHAAGVLDIDSVTPWVSAYSERGKLGSVQVCFALHGRHFTAAMNRLSGQARERLEYSTRNQSWQVDNVATATHYKENCALPLGFNDWDDTLYKRGFVSMIDEFIAAVRSGRADTDYLAGVLASHRLCERVLQQL</sequence>
<reference evidence="4" key="1">
    <citation type="journal article" date="2019" name="Int. J. Syst. Evol. Microbiol.">
        <title>The Global Catalogue of Microorganisms (GCM) 10K type strain sequencing project: providing services to taxonomists for standard genome sequencing and annotation.</title>
        <authorList>
            <consortium name="The Broad Institute Genomics Platform"/>
            <consortium name="The Broad Institute Genome Sequencing Center for Infectious Disease"/>
            <person name="Wu L."/>
            <person name="Ma J."/>
        </authorList>
    </citation>
    <scope>NUCLEOTIDE SEQUENCE [LARGE SCALE GENOMIC DNA]</scope>
    <source>
        <strain evidence="4">KCTC 52141</strain>
    </source>
</reference>
<proteinExistence type="predicted"/>
<dbReference type="Pfam" id="PF01408">
    <property type="entry name" value="GFO_IDH_MocA"/>
    <property type="match status" value="1"/>
</dbReference>
<dbReference type="SUPFAM" id="SSF51735">
    <property type="entry name" value="NAD(P)-binding Rossmann-fold domains"/>
    <property type="match status" value="1"/>
</dbReference>
<dbReference type="PANTHER" id="PTHR43708">
    <property type="entry name" value="CONSERVED EXPRESSED OXIDOREDUCTASE (EUROFUNG)"/>
    <property type="match status" value="1"/>
</dbReference>
<name>A0ABV7HR81_9GAMM</name>
<comment type="caution">
    <text evidence="3">The sequence shown here is derived from an EMBL/GenBank/DDBJ whole genome shotgun (WGS) entry which is preliminary data.</text>
</comment>